<dbReference type="Gene3D" id="6.10.250.690">
    <property type="match status" value="1"/>
</dbReference>
<dbReference type="Proteomes" id="UP001596044">
    <property type="component" value="Unassembled WGS sequence"/>
</dbReference>
<dbReference type="Gene3D" id="3.40.50.2300">
    <property type="match status" value="1"/>
</dbReference>
<feature type="domain" description="Response regulatory" evidence="8">
    <location>
        <begin position="3"/>
        <end position="117"/>
    </location>
</feature>
<dbReference type="Pfam" id="PF00072">
    <property type="entry name" value="Response_reg"/>
    <property type="match status" value="1"/>
</dbReference>
<dbReference type="Pfam" id="PF00486">
    <property type="entry name" value="Trans_reg_C"/>
    <property type="match status" value="1"/>
</dbReference>
<dbReference type="PANTHER" id="PTHR48111">
    <property type="entry name" value="REGULATOR OF RPOS"/>
    <property type="match status" value="1"/>
</dbReference>
<dbReference type="EMBL" id="JBHSMJ010000054">
    <property type="protein sequence ID" value="MFC5452475.1"/>
    <property type="molecule type" value="Genomic_DNA"/>
</dbReference>
<feature type="domain" description="OmpR/PhoB-type" evidence="9">
    <location>
        <begin position="127"/>
        <end position="223"/>
    </location>
</feature>
<dbReference type="InterPro" id="IPR011006">
    <property type="entry name" value="CheY-like_superfamily"/>
</dbReference>
<reference evidence="11" key="1">
    <citation type="journal article" date="2019" name="Int. J. Syst. Evol. Microbiol.">
        <title>The Global Catalogue of Microorganisms (GCM) 10K type strain sequencing project: providing services to taxonomists for standard genome sequencing and annotation.</title>
        <authorList>
            <consortium name="The Broad Institute Genomics Platform"/>
            <consortium name="The Broad Institute Genome Sequencing Center for Infectious Disease"/>
            <person name="Wu L."/>
            <person name="Ma J."/>
        </authorList>
    </citation>
    <scope>NUCLEOTIDE SEQUENCE [LARGE SCALE GENOMIC DNA]</scope>
    <source>
        <strain evidence="11">KACC 11904</strain>
    </source>
</reference>
<evidence type="ECO:0000313" key="11">
    <source>
        <dbReference type="Proteomes" id="UP001596044"/>
    </source>
</evidence>
<dbReference type="SUPFAM" id="SSF52172">
    <property type="entry name" value="CheY-like"/>
    <property type="match status" value="1"/>
</dbReference>
<keyword evidence="3" id="KW-0805">Transcription regulation</keyword>
<gene>
    <name evidence="10" type="ORF">ACFPOG_30165</name>
</gene>
<name>A0ABW0KG89_9BACL</name>
<dbReference type="Gene3D" id="1.10.10.10">
    <property type="entry name" value="Winged helix-like DNA-binding domain superfamily/Winged helix DNA-binding domain"/>
    <property type="match status" value="1"/>
</dbReference>
<dbReference type="InterPro" id="IPR039420">
    <property type="entry name" value="WalR-like"/>
</dbReference>
<accession>A0ABW0KG89</accession>
<dbReference type="InterPro" id="IPR036388">
    <property type="entry name" value="WH-like_DNA-bd_sf"/>
</dbReference>
<evidence type="ECO:0000256" key="1">
    <source>
        <dbReference type="ARBA" id="ARBA00022553"/>
    </source>
</evidence>
<keyword evidence="2" id="KW-0902">Two-component regulatory system</keyword>
<dbReference type="PROSITE" id="PS51755">
    <property type="entry name" value="OMPR_PHOB"/>
    <property type="match status" value="1"/>
</dbReference>
<sequence length="228" mass="26260">MTRILVVEDEEKIARLLQLELVHAGYSIELAHDGLEGLHKAIKNKFDLILLDILLPRLGGFDLIKSIREVDTSTPIIFVTACEATTDIVNGLDLGGQDYVTKPFQMDELLARIRANLRARPLLQEPSTTFQLNDTRINLRTREVTHRGENIELTAKEFELLVYFIEHPNKVLSQEKIMNDVWKYDFFGNSNLIAVYIRYLRKKLPSSVFKIKTIRGTGYCFEVNEHEN</sequence>
<comment type="caution">
    <text evidence="10">The sequence shown here is derived from an EMBL/GenBank/DDBJ whole genome shotgun (WGS) entry which is preliminary data.</text>
</comment>
<evidence type="ECO:0000256" key="3">
    <source>
        <dbReference type="ARBA" id="ARBA00023015"/>
    </source>
</evidence>
<keyword evidence="5" id="KW-0804">Transcription</keyword>
<evidence type="ECO:0000256" key="5">
    <source>
        <dbReference type="ARBA" id="ARBA00023163"/>
    </source>
</evidence>
<keyword evidence="11" id="KW-1185">Reference proteome</keyword>
<keyword evidence="1 6" id="KW-0597">Phosphoprotein</keyword>
<keyword evidence="4 7" id="KW-0238">DNA-binding</keyword>
<feature type="modified residue" description="4-aspartylphosphate" evidence="6">
    <location>
        <position position="52"/>
    </location>
</feature>
<evidence type="ECO:0000256" key="7">
    <source>
        <dbReference type="PROSITE-ProRule" id="PRU01091"/>
    </source>
</evidence>
<proteinExistence type="predicted"/>
<evidence type="ECO:0000256" key="6">
    <source>
        <dbReference type="PROSITE-ProRule" id="PRU00169"/>
    </source>
</evidence>
<evidence type="ECO:0000256" key="2">
    <source>
        <dbReference type="ARBA" id="ARBA00023012"/>
    </source>
</evidence>
<dbReference type="InterPro" id="IPR001789">
    <property type="entry name" value="Sig_transdc_resp-reg_receiver"/>
</dbReference>
<evidence type="ECO:0000256" key="4">
    <source>
        <dbReference type="ARBA" id="ARBA00023125"/>
    </source>
</evidence>
<evidence type="ECO:0000313" key="10">
    <source>
        <dbReference type="EMBL" id="MFC5452475.1"/>
    </source>
</evidence>
<dbReference type="PROSITE" id="PS50110">
    <property type="entry name" value="RESPONSE_REGULATORY"/>
    <property type="match status" value="1"/>
</dbReference>
<dbReference type="SMART" id="SM00862">
    <property type="entry name" value="Trans_reg_C"/>
    <property type="match status" value="1"/>
</dbReference>
<feature type="DNA-binding region" description="OmpR/PhoB-type" evidence="7">
    <location>
        <begin position="127"/>
        <end position="223"/>
    </location>
</feature>
<organism evidence="10 11">
    <name type="scientific">Paenibacillus aestuarii</name>
    <dbReference type="NCBI Taxonomy" id="516965"/>
    <lineage>
        <taxon>Bacteria</taxon>
        <taxon>Bacillati</taxon>
        <taxon>Bacillota</taxon>
        <taxon>Bacilli</taxon>
        <taxon>Bacillales</taxon>
        <taxon>Paenibacillaceae</taxon>
        <taxon>Paenibacillus</taxon>
    </lineage>
</organism>
<dbReference type="PANTHER" id="PTHR48111:SF22">
    <property type="entry name" value="REGULATOR OF RPOS"/>
    <property type="match status" value="1"/>
</dbReference>
<dbReference type="RefSeq" id="WP_270880821.1">
    <property type="nucleotide sequence ID" value="NZ_JAQFVF010000038.1"/>
</dbReference>
<evidence type="ECO:0000259" key="9">
    <source>
        <dbReference type="PROSITE" id="PS51755"/>
    </source>
</evidence>
<dbReference type="SMART" id="SM00448">
    <property type="entry name" value="REC"/>
    <property type="match status" value="1"/>
</dbReference>
<dbReference type="CDD" id="cd00383">
    <property type="entry name" value="trans_reg_C"/>
    <property type="match status" value="1"/>
</dbReference>
<dbReference type="InterPro" id="IPR001867">
    <property type="entry name" value="OmpR/PhoB-type_DNA-bd"/>
</dbReference>
<evidence type="ECO:0000259" key="8">
    <source>
        <dbReference type="PROSITE" id="PS50110"/>
    </source>
</evidence>
<protein>
    <submittedName>
        <fullName evidence="10">Response regulator transcription factor</fullName>
    </submittedName>
</protein>